<name>A0A1P8KGW6_ACILW</name>
<sequence length="124" mass="14231">MVFAIGWSSVSVASVKIMHINMQTEMSQDHCLDQAQQVTQHGINHEVQTNTDCHNHLAINQNIDHKKCQECSSLSCQTQISCLHSLQSSLDPLDTFYSIDQPNFYYLNQYLNGYWQEISRPPKT</sequence>
<keyword evidence="1" id="KW-0614">Plasmid</keyword>
<dbReference type="AlphaFoldDB" id="A0A1P8KGW6"/>
<gene>
    <name evidence="1" type="ORF">BAA97_p0010</name>
</gene>
<evidence type="ECO:0008006" key="2">
    <source>
        <dbReference type="Google" id="ProtNLM"/>
    </source>
</evidence>
<organism evidence="1">
    <name type="scientific">Acinetobacter lwoffii</name>
    <dbReference type="NCBI Taxonomy" id="28090"/>
    <lineage>
        <taxon>Bacteria</taxon>
        <taxon>Pseudomonadati</taxon>
        <taxon>Pseudomonadota</taxon>
        <taxon>Gammaproteobacteria</taxon>
        <taxon>Moraxellales</taxon>
        <taxon>Moraxellaceae</taxon>
        <taxon>Acinetobacter</taxon>
    </lineage>
</organism>
<geneLocation type="plasmid" evidence="1">
    <name>pALWED2.1</name>
</geneLocation>
<reference evidence="1" key="1">
    <citation type="journal article" date="2016" name="Biomed. Res. Int.">
        <title>Resistance of Permafrost and Modern Acinetobacter lwoffii Strains to Heavy Metals and Arsenic Revealed by Genome Analysis.</title>
        <authorList>
            <person name="Mindlin S."/>
            <person name="Petrenko A."/>
            <person name="Kurakov A."/>
            <person name="Beletsky A."/>
            <person name="Mardanov A."/>
            <person name="Petrova M."/>
        </authorList>
    </citation>
    <scope>NUCLEOTIDE SEQUENCE</scope>
    <source>
        <strain evidence="1">ED45-23</strain>
        <plasmid evidence="1">pALWED2.1</plasmid>
    </source>
</reference>
<protein>
    <recommendedName>
        <fullName evidence="2">CopL family metal-binding regulatory protein</fullName>
    </recommendedName>
</protein>
<accession>A0A1P8KGW6</accession>
<proteinExistence type="predicted"/>
<evidence type="ECO:0000313" key="1">
    <source>
        <dbReference type="EMBL" id="APW48926.1"/>
    </source>
</evidence>
<dbReference type="EMBL" id="KX426229">
    <property type="protein sequence ID" value="APW48926.1"/>
    <property type="molecule type" value="Genomic_DNA"/>
</dbReference>